<evidence type="ECO:0000256" key="1">
    <source>
        <dbReference type="ARBA" id="ARBA00004651"/>
    </source>
</evidence>
<dbReference type="GO" id="GO:0015190">
    <property type="term" value="F:L-leucine transmembrane transporter activity"/>
    <property type="evidence" value="ECO:0007669"/>
    <property type="project" value="TreeGrafter"/>
</dbReference>
<reference evidence="10 13" key="2">
    <citation type="submission" date="2021-01" db="EMBL/GenBank/DDBJ databases">
        <title>Complete genome sequences of Corynebacterium macginleyi strains isolated from infectious keratitis.</title>
        <authorList>
            <person name="Sagerfors S."/>
            <person name="Poehlein A."/>
            <person name="Soderquist B."/>
            <person name="Bruggemann H."/>
        </authorList>
    </citation>
    <scope>NUCLEOTIDE SEQUENCE [LARGE SCALE GENOMIC DNA]</scope>
    <source>
        <strain evidence="10 13">12T220</strain>
    </source>
</reference>
<evidence type="ECO:0000256" key="4">
    <source>
        <dbReference type="ARBA" id="ARBA00022475"/>
    </source>
</evidence>
<evidence type="ECO:0000256" key="5">
    <source>
        <dbReference type="ARBA" id="ARBA00022692"/>
    </source>
</evidence>
<comment type="caution">
    <text evidence="11">The sequence shown here is derived from an EMBL/GenBank/DDBJ whole genome shotgun (WGS) entry which is preliminary data.</text>
</comment>
<dbReference type="PANTHER" id="PTHR30588">
    <property type="entry name" value="BRANCHED-CHAIN AMINO ACID TRANSPORT SYSTEM 2 CARRIER PROTEIN"/>
    <property type="match status" value="1"/>
</dbReference>
<dbReference type="InterPro" id="IPR004685">
    <property type="entry name" value="Brnchd-chn_aa_trnsp_Livcs"/>
</dbReference>
<keyword evidence="8 9" id="KW-0472">Membrane</keyword>
<dbReference type="GO" id="GO:0015818">
    <property type="term" value="P:isoleucine transport"/>
    <property type="evidence" value="ECO:0007669"/>
    <property type="project" value="TreeGrafter"/>
</dbReference>
<evidence type="ECO:0000256" key="7">
    <source>
        <dbReference type="ARBA" id="ARBA00022989"/>
    </source>
</evidence>
<dbReference type="GO" id="GO:0005886">
    <property type="term" value="C:plasma membrane"/>
    <property type="evidence" value="ECO:0007669"/>
    <property type="project" value="UniProtKB-SubCell"/>
</dbReference>
<evidence type="ECO:0000313" key="10">
    <source>
        <dbReference type="EMBL" id="MBM0243370.1"/>
    </source>
</evidence>
<keyword evidence="3" id="KW-0813">Transport</keyword>
<feature type="transmembrane region" description="Helical" evidence="9">
    <location>
        <begin position="232"/>
        <end position="256"/>
    </location>
</feature>
<protein>
    <submittedName>
        <fullName evidence="11">Branched-chain amino acid transport system II carrier protein</fullName>
    </submittedName>
</protein>
<dbReference type="GeneID" id="92745633"/>
<comment type="subcellular location">
    <subcellularLocation>
        <location evidence="1">Cell membrane</location>
        <topology evidence="1">Multi-pass membrane protein</topology>
    </subcellularLocation>
</comment>
<evidence type="ECO:0000256" key="8">
    <source>
        <dbReference type="ARBA" id="ARBA00023136"/>
    </source>
</evidence>
<feature type="transmembrane region" description="Helical" evidence="9">
    <location>
        <begin position="14"/>
        <end position="35"/>
    </location>
</feature>
<dbReference type="NCBIfam" id="TIGR00796">
    <property type="entry name" value="livcs"/>
    <property type="match status" value="1"/>
</dbReference>
<feature type="transmembrane region" description="Helical" evidence="9">
    <location>
        <begin position="83"/>
        <end position="105"/>
    </location>
</feature>
<reference evidence="11 12" key="1">
    <citation type="submission" date="2018-10" db="EMBL/GenBank/DDBJ databases">
        <title>Corynebacterium macginleyi genome sequencing and assembly of the type strain and two clinical samples.</title>
        <authorList>
            <person name="Bernier A.-M."/>
            <person name="Bernard K."/>
        </authorList>
    </citation>
    <scope>NUCLEOTIDE SEQUENCE [LARGE SCALE GENOMIC DNA]</scope>
    <source>
        <strain evidence="11 12">NML 120205</strain>
    </source>
</reference>
<keyword evidence="6" id="KW-0029">Amino-acid transport</keyword>
<organism evidence="11 12">
    <name type="scientific">Corynebacterium macginleyi</name>
    <dbReference type="NCBI Taxonomy" id="38290"/>
    <lineage>
        <taxon>Bacteria</taxon>
        <taxon>Bacillati</taxon>
        <taxon>Actinomycetota</taxon>
        <taxon>Actinomycetes</taxon>
        <taxon>Mycobacteriales</taxon>
        <taxon>Corynebacteriaceae</taxon>
        <taxon>Corynebacterium</taxon>
    </lineage>
</organism>
<dbReference type="GO" id="GO:0015188">
    <property type="term" value="F:L-isoleucine transmembrane transporter activity"/>
    <property type="evidence" value="ECO:0007669"/>
    <property type="project" value="TreeGrafter"/>
</dbReference>
<evidence type="ECO:0000256" key="3">
    <source>
        <dbReference type="ARBA" id="ARBA00022448"/>
    </source>
</evidence>
<feature type="transmembrane region" description="Helical" evidence="9">
    <location>
        <begin position="287"/>
        <end position="312"/>
    </location>
</feature>
<dbReference type="PANTHER" id="PTHR30588:SF0">
    <property type="entry name" value="BRANCHED-CHAIN AMINO ACID PERMEASE BRNQ"/>
    <property type="match status" value="1"/>
</dbReference>
<dbReference type="EMBL" id="REGC01000003">
    <property type="protein sequence ID" value="RMB62984.1"/>
    <property type="molecule type" value="Genomic_DNA"/>
</dbReference>
<gene>
    <name evidence="11" type="primary">brnQ</name>
    <name evidence="11" type="ORF">D9543_03020</name>
    <name evidence="10" type="ORF">GWO63_003560</name>
</gene>
<dbReference type="RefSeq" id="WP_121910422.1">
    <property type="nucleotide sequence ID" value="NZ_CP068291.1"/>
</dbReference>
<evidence type="ECO:0000313" key="12">
    <source>
        <dbReference type="Proteomes" id="UP000270649"/>
    </source>
</evidence>
<dbReference type="GO" id="GO:0015820">
    <property type="term" value="P:L-leucine transport"/>
    <property type="evidence" value="ECO:0007669"/>
    <property type="project" value="TreeGrafter"/>
</dbReference>
<evidence type="ECO:0000313" key="13">
    <source>
        <dbReference type="Proteomes" id="UP001518680"/>
    </source>
</evidence>
<feature type="transmembrane region" description="Helical" evidence="9">
    <location>
        <begin position="201"/>
        <end position="220"/>
    </location>
</feature>
<feature type="transmembrane region" description="Helical" evidence="9">
    <location>
        <begin position="423"/>
        <end position="441"/>
    </location>
</feature>
<feature type="transmembrane region" description="Helical" evidence="9">
    <location>
        <begin position="346"/>
        <end position="371"/>
    </location>
</feature>
<feature type="transmembrane region" description="Helical" evidence="9">
    <location>
        <begin position="47"/>
        <end position="71"/>
    </location>
</feature>
<dbReference type="Pfam" id="PF05525">
    <property type="entry name" value="Branch_AA_trans"/>
    <property type="match status" value="1"/>
</dbReference>
<dbReference type="Proteomes" id="UP001518680">
    <property type="component" value="Unassembled WGS sequence"/>
</dbReference>
<accession>A0A3M0GVR9</accession>
<feature type="transmembrane region" description="Helical" evidence="9">
    <location>
        <begin position="157"/>
        <end position="175"/>
    </location>
</feature>
<dbReference type="AlphaFoldDB" id="A0A3M0GVR9"/>
<name>A0A3M0GVR9_9CORY</name>
<evidence type="ECO:0000256" key="6">
    <source>
        <dbReference type="ARBA" id="ARBA00022970"/>
    </source>
</evidence>
<proteinExistence type="inferred from homology"/>
<evidence type="ECO:0000313" key="11">
    <source>
        <dbReference type="EMBL" id="RMB62984.1"/>
    </source>
</evidence>
<dbReference type="EMBL" id="JAACBX020000001">
    <property type="protein sequence ID" value="MBM0243370.1"/>
    <property type="molecule type" value="Genomic_DNA"/>
</dbReference>
<keyword evidence="5 9" id="KW-0812">Transmembrane</keyword>
<feature type="transmembrane region" description="Helical" evidence="9">
    <location>
        <begin position="125"/>
        <end position="145"/>
    </location>
</feature>
<feature type="transmembrane region" description="Helical" evidence="9">
    <location>
        <begin position="321"/>
        <end position="340"/>
    </location>
</feature>
<feature type="transmembrane region" description="Helical" evidence="9">
    <location>
        <begin position="383"/>
        <end position="403"/>
    </location>
</feature>
<keyword evidence="7 9" id="KW-1133">Transmembrane helix</keyword>
<evidence type="ECO:0000256" key="9">
    <source>
        <dbReference type="SAM" id="Phobius"/>
    </source>
</evidence>
<sequence length="475" mass="49351">MATPTASGTPQSKATVVIASLMLFSMFFGAGNLIFPPMVGVSAGTNFWPAVLGFLAAGVILPVLAIIAVAISGRSVRDLGANGGAIFGVLFSAMAYLSIGAFYALPRTGAVSMETAITPLLGWEGTIASGVFNTVFFLVALGLAWKPNSIIDTLGKFLTPALVALLVVLIILAALNNPRDPQMPTEEYTSAPMVTGLFEGYNTMDAIAGLAFSIVIVGSLRSKGFKTHNSLVKGTITAALVAGGLLAAIYLGLAWVGQTLPDGQSYESGAPLLAEAANLTMGTFGQALFSTIVVLACLTTAVGLITATSAFFEMLVPKTSYHLWACTFTAMSILFAFQGLDTVLSIAVPFIIFLYPPAISLILLTLIQAVVKQSVVFYWTYRLALWTSVIWSALTVISAQGWGTGALEPVLSLAPGQAVDLGWIMPTIIAAVIGLIVDVSTKTDQKHSNSVTAAADADGDVVVDSPLDAAASPKN</sequence>
<dbReference type="GO" id="GO:0005304">
    <property type="term" value="F:L-valine transmembrane transporter activity"/>
    <property type="evidence" value="ECO:0007669"/>
    <property type="project" value="TreeGrafter"/>
</dbReference>
<evidence type="ECO:0000256" key="2">
    <source>
        <dbReference type="ARBA" id="ARBA00008540"/>
    </source>
</evidence>
<dbReference type="Proteomes" id="UP000270649">
    <property type="component" value="Unassembled WGS sequence"/>
</dbReference>
<comment type="similarity">
    <text evidence="2">Belongs to the branched chain amino acid transporter family.</text>
</comment>
<keyword evidence="13" id="KW-1185">Reference proteome</keyword>
<keyword evidence="4" id="KW-1003">Cell membrane</keyword>